<sequence>MKKWLKKALSISSLLGAVYLIFNNNSIGLLLISIPVLMSLYEIGKLVKRKLEKKFVSNKYSRYHKYTRLSNYNIGNKDDELLNMYDVSF</sequence>
<dbReference type="EMBL" id="CP042905">
    <property type="protein sequence ID" value="QEE14399.1"/>
    <property type="molecule type" value="Genomic_DNA"/>
</dbReference>
<organism evidence="1 2">
    <name type="scientific">Promethearchaeum syntrophicum</name>
    <dbReference type="NCBI Taxonomy" id="2594042"/>
    <lineage>
        <taxon>Archaea</taxon>
        <taxon>Promethearchaeati</taxon>
        <taxon>Promethearchaeota</taxon>
        <taxon>Promethearchaeia</taxon>
        <taxon>Promethearchaeales</taxon>
        <taxon>Promethearchaeaceae</taxon>
        <taxon>Promethearchaeum</taxon>
    </lineage>
</organism>
<protein>
    <submittedName>
        <fullName evidence="1">Uncharacterized protein</fullName>
    </submittedName>
</protein>
<accession>A0A5B9D5L1</accession>
<dbReference type="Proteomes" id="UP000321408">
    <property type="component" value="Chromosome"/>
</dbReference>
<name>A0A5B9D5L1_9ARCH</name>
<reference evidence="1 2" key="1">
    <citation type="journal article" date="2020" name="Nature">
        <title>Isolation of an archaeon at the prokaryote-eukaryote interface.</title>
        <authorList>
            <person name="Imachi H."/>
            <person name="Nobu M.K."/>
            <person name="Nakahara N."/>
            <person name="Morono Y."/>
            <person name="Ogawara M."/>
            <person name="Takaki Y."/>
            <person name="Takano Y."/>
            <person name="Uematsu K."/>
            <person name="Ikuta T."/>
            <person name="Ito M."/>
            <person name="Matsui Y."/>
            <person name="Miyazaki M."/>
            <person name="Murata K."/>
            <person name="Saito Y."/>
            <person name="Sakai S."/>
            <person name="Song C."/>
            <person name="Tasumi E."/>
            <person name="Yamanaka Y."/>
            <person name="Yamaguchi T."/>
            <person name="Kamagata Y."/>
            <person name="Tamaki H."/>
            <person name="Takai K."/>
        </authorList>
    </citation>
    <scope>NUCLEOTIDE SEQUENCE [LARGE SCALE GENOMIC DNA]</scope>
    <source>
        <strain evidence="1 2">MK-D1</strain>
    </source>
</reference>
<reference evidence="1 2" key="2">
    <citation type="journal article" date="2024" name="Int. J. Syst. Evol. Microbiol.">
        <title>Promethearchaeum syntrophicum gen. nov., sp. nov., an anaerobic, obligately syntrophic archaeon, the first isolate of the lineage 'Asgard' archaea, and proposal of the new archaeal phylum Promethearchaeota phyl. nov. and kingdom Promethearchaeati regn. nov.</title>
        <authorList>
            <person name="Imachi H."/>
            <person name="Nobu M.K."/>
            <person name="Kato S."/>
            <person name="Takaki Y."/>
            <person name="Miyazaki M."/>
            <person name="Miyata M."/>
            <person name="Ogawara M."/>
            <person name="Saito Y."/>
            <person name="Sakai S."/>
            <person name="Tahara Y.O."/>
            <person name="Takano Y."/>
            <person name="Tasumi E."/>
            <person name="Uematsu K."/>
            <person name="Yoshimura T."/>
            <person name="Itoh T."/>
            <person name="Ohkuma M."/>
            <person name="Takai K."/>
        </authorList>
    </citation>
    <scope>NUCLEOTIDE SEQUENCE [LARGE SCALE GENOMIC DNA]</scope>
    <source>
        <strain evidence="1 2">MK-D1</strain>
    </source>
</reference>
<proteinExistence type="predicted"/>
<dbReference type="GeneID" id="41328216"/>
<gene>
    <name evidence="1" type="ORF">DSAG12_00212</name>
</gene>
<dbReference type="KEGG" id="psyt:DSAG12_00212"/>
<keyword evidence="2" id="KW-1185">Reference proteome</keyword>
<evidence type="ECO:0000313" key="1">
    <source>
        <dbReference type="EMBL" id="QEE14399.1"/>
    </source>
</evidence>
<dbReference type="AlphaFoldDB" id="A0A5B9D5L1"/>
<evidence type="ECO:0000313" key="2">
    <source>
        <dbReference type="Proteomes" id="UP000321408"/>
    </source>
</evidence>
<dbReference type="RefSeq" id="WP_147661355.1">
    <property type="nucleotide sequence ID" value="NZ_CP042905.2"/>
</dbReference>